<sequence length="684" mass="76211">MSFSEHRVIPPPPQRQGEQSTTFLPPPIDGSFTVQQMYDWHLQHSPNHRIFVYAREDGSLRNICWAEAVTAAYTCARLMNDRILFKEKPPVIAILSMSDAITYITTIMGLQRANYVVFPISPRNSAPAIAHLFHEVGVQHVLVGRDVSMQDLSHEVLDILGSQYPSADLPRLSPIPIFEDLFLPDWRGHTNAEDLPLLSVDPSTTGLYLHSSGSTACPKPIAWSCHRLIEHALVPWFGGRDLCDVLFAVHGLSMYHAMGIYAFLWAVSSGSVLGVFEPKVPATSPTLDSTFVSAKTINSDIVFCAPYFLEVLSREPECIDWLSTRSGVIYGGGPLNKEVGDNLTSRGVSIFVLYGSTECGVVTPILPAKASDCWDYFKFTKFATPKMVADGPDSFEFIAVKNEFSEPSVINTNVDGTDGFATSDLFIPHPTKPGYWKIIGRIDDQIVHNTGRKGLWACLFPSSSLNATPDSHLPSFPEGMFNQDPHVLAAVMFGRGKYQVGVLVEPGPQFSFDPVDESKLAEFRNLIWPTVKKINQFAPQHSRLFKEMIIVTKPGRPLGYTAKNTVRRQAVLTEYIAEIATLYETVEDRARSGIFPPLEWNDTSTLEFVRNIVSQTLPRPVLDSQDLFQHGCNSLQATQIRNILFRALRDSVDLDTRQFSDDLVYSNPSIIQLAKSLVSITRDR</sequence>
<dbReference type="OMA" id="YHERELT"/>
<dbReference type="EMBL" id="KZ293645">
    <property type="protein sequence ID" value="PBL02830.1"/>
    <property type="molecule type" value="Genomic_DNA"/>
</dbReference>
<dbReference type="Gene3D" id="3.40.50.12780">
    <property type="entry name" value="N-terminal domain of ligase-like"/>
    <property type="match status" value="1"/>
</dbReference>
<dbReference type="Proteomes" id="UP000217790">
    <property type="component" value="Unassembled WGS sequence"/>
</dbReference>
<feature type="region of interest" description="Disordered" evidence="3">
    <location>
        <begin position="1"/>
        <end position="25"/>
    </location>
</feature>
<accession>A0A2H3E5W7</accession>
<evidence type="ECO:0000256" key="1">
    <source>
        <dbReference type="ARBA" id="ARBA00022450"/>
    </source>
</evidence>
<gene>
    <name evidence="5" type="ORF">ARMGADRAFT_1072261</name>
</gene>
<dbReference type="Pfam" id="PF00501">
    <property type="entry name" value="AMP-binding"/>
    <property type="match status" value="1"/>
</dbReference>
<keyword evidence="2" id="KW-0597">Phosphoprotein</keyword>
<dbReference type="OrthoDB" id="429813at2759"/>
<evidence type="ECO:0000259" key="4">
    <source>
        <dbReference type="Pfam" id="PF00501"/>
    </source>
</evidence>
<dbReference type="InParanoid" id="A0A2H3E5W7"/>
<name>A0A2H3E5W7_ARMGA</name>
<keyword evidence="1" id="KW-0596">Phosphopantetheine</keyword>
<dbReference type="Pfam" id="PF23562">
    <property type="entry name" value="AMP-binding_C_3"/>
    <property type="match status" value="1"/>
</dbReference>
<keyword evidence="6" id="KW-1185">Reference proteome</keyword>
<dbReference type="InterPro" id="IPR051414">
    <property type="entry name" value="Adenylate-forming_Reductase"/>
</dbReference>
<dbReference type="InterPro" id="IPR000873">
    <property type="entry name" value="AMP-dep_synth/lig_dom"/>
</dbReference>
<dbReference type="InterPro" id="IPR042099">
    <property type="entry name" value="ANL_N_sf"/>
</dbReference>
<dbReference type="SUPFAM" id="SSF56801">
    <property type="entry name" value="Acetyl-CoA synthetase-like"/>
    <property type="match status" value="1"/>
</dbReference>
<proteinExistence type="predicted"/>
<dbReference type="PANTHER" id="PTHR43439:SF2">
    <property type="entry name" value="ENZYME, PUTATIVE (JCVI)-RELATED"/>
    <property type="match status" value="1"/>
</dbReference>
<evidence type="ECO:0000256" key="3">
    <source>
        <dbReference type="SAM" id="MobiDB-lite"/>
    </source>
</evidence>
<evidence type="ECO:0000313" key="5">
    <source>
        <dbReference type="EMBL" id="PBL02830.1"/>
    </source>
</evidence>
<reference evidence="6" key="1">
    <citation type="journal article" date="2017" name="Nat. Ecol. Evol.">
        <title>Genome expansion and lineage-specific genetic innovations in the forest pathogenic fungi Armillaria.</title>
        <authorList>
            <person name="Sipos G."/>
            <person name="Prasanna A.N."/>
            <person name="Walter M.C."/>
            <person name="O'Connor E."/>
            <person name="Balint B."/>
            <person name="Krizsan K."/>
            <person name="Kiss B."/>
            <person name="Hess J."/>
            <person name="Varga T."/>
            <person name="Slot J."/>
            <person name="Riley R."/>
            <person name="Boka B."/>
            <person name="Rigling D."/>
            <person name="Barry K."/>
            <person name="Lee J."/>
            <person name="Mihaltcheva S."/>
            <person name="LaButti K."/>
            <person name="Lipzen A."/>
            <person name="Waldron R."/>
            <person name="Moloney N.M."/>
            <person name="Sperisen C."/>
            <person name="Kredics L."/>
            <person name="Vagvoelgyi C."/>
            <person name="Patrignani A."/>
            <person name="Fitzpatrick D."/>
            <person name="Nagy I."/>
            <person name="Doyle S."/>
            <person name="Anderson J.B."/>
            <person name="Grigoriev I.V."/>
            <person name="Gueldener U."/>
            <person name="Muensterkoetter M."/>
            <person name="Nagy L.G."/>
        </authorList>
    </citation>
    <scope>NUCLEOTIDE SEQUENCE [LARGE SCALE GENOMIC DNA]</scope>
    <source>
        <strain evidence="6">Ar21-2</strain>
    </source>
</reference>
<dbReference type="PANTHER" id="PTHR43439">
    <property type="entry name" value="PHENYLACETATE-COENZYME A LIGASE"/>
    <property type="match status" value="1"/>
</dbReference>
<evidence type="ECO:0000256" key="2">
    <source>
        <dbReference type="ARBA" id="ARBA00022553"/>
    </source>
</evidence>
<protein>
    <submittedName>
        <fullName evidence="5">Acetyl-CoA synthetase-like protein</fullName>
    </submittedName>
</protein>
<evidence type="ECO:0000313" key="6">
    <source>
        <dbReference type="Proteomes" id="UP000217790"/>
    </source>
</evidence>
<organism evidence="5 6">
    <name type="scientific">Armillaria gallica</name>
    <name type="common">Bulbous honey fungus</name>
    <name type="synonym">Armillaria bulbosa</name>
    <dbReference type="NCBI Taxonomy" id="47427"/>
    <lineage>
        <taxon>Eukaryota</taxon>
        <taxon>Fungi</taxon>
        <taxon>Dikarya</taxon>
        <taxon>Basidiomycota</taxon>
        <taxon>Agaricomycotina</taxon>
        <taxon>Agaricomycetes</taxon>
        <taxon>Agaricomycetidae</taxon>
        <taxon>Agaricales</taxon>
        <taxon>Marasmiineae</taxon>
        <taxon>Physalacriaceae</taxon>
        <taxon>Armillaria</taxon>
    </lineage>
</organism>
<feature type="domain" description="AMP-dependent synthetase/ligase" evidence="4">
    <location>
        <begin position="40"/>
        <end position="367"/>
    </location>
</feature>
<dbReference type="AlphaFoldDB" id="A0A2H3E5W7"/>